<dbReference type="InterPro" id="IPR000182">
    <property type="entry name" value="GNAT_dom"/>
</dbReference>
<protein>
    <submittedName>
        <fullName evidence="2">GNAT family N-acetyltransferase</fullName>
    </submittedName>
</protein>
<sequence length="371" mass="41240">MVEVRHLKKEEMEAAIRLSDQTFRDSERTSMGTAFPQIFTPSMLNHSFGAFVDGKLVAFMGLLPAVINLGKAKISVYSLGSVCTAIDYRGQGIASQMLEEISEFLQKTEASLLLVSGDRTLYRKAGCFPFGQLTRFTYKGSSYIPSKDLNISEMETSDLLGMVRVAEKREVAYQQGLLDFSELIEAEAYASNIKLSHKVLVNKSEGLISSFLVVGLPHHSSVNRTAIAIEWAGEVDELESLLAYAVETYQLDEIEVPVPWQDQVLLENLSSLPNQKVKNQGTIKVIDAKCLLQQIYPYVKEKFKGNVRFKTDENGCVEVITPTVTETLSPEELISFLFNVDAIDKSVVKLQQATNNAFPIPFPNTAGLNYL</sequence>
<dbReference type="RefSeq" id="WP_153734845.1">
    <property type="nucleotide sequence ID" value="NZ_WJNG01000001.1"/>
</dbReference>
<gene>
    <name evidence="2" type="ORF">GH741_00640</name>
</gene>
<dbReference type="GO" id="GO:0030649">
    <property type="term" value="P:aminoglycoside antibiotic catabolic process"/>
    <property type="evidence" value="ECO:0007669"/>
    <property type="project" value="TreeGrafter"/>
</dbReference>
<dbReference type="Proteomes" id="UP000799092">
    <property type="component" value="Unassembled WGS sequence"/>
</dbReference>
<dbReference type="EMBL" id="WJNG01000001">
    <property type="protein sequence ID" value="MRH41180.1"/>
    <property type="molecule type" value="Genomic_DNA"/>
</dbReference>
<keyword evidence="3" id="KW-1185">Reference proteome</keyword>
<reference evidence="2" key="1">
    <citation type="submission" date="2019-11" db="EMBL/GenBank/DDBJ databases">
        <authorList>
            <person name="Li J."/>
        </authorList>
    </citation>
    <scope>NUCLEOTIDE SEQUENCE</scope>
    <source>
        <strain evidence="2">B6B</strain>
    </source>
</reference>
<organism evidence="2 3">
    <name type="scientific">Aquibacillus halophilus</name>
    <dbReference type="NCBI Taxonomy" id="930132"/>
    <lineage>
        <taxon>Bacteria</taxon>
        <taxon>Bacillati</taxon>
        <taxon>Bacillota</taxon>
        <taxon>Bacilli</taxon>
        <taxon>Bacillales</taxon>
        <taxon>Bacillaceae</taxon>
        <taxon>Aquibacillus</taxon>
    </lineage>
</organism>
<dbReference type="InterPro" id="IPR051554">
    <property type="entry name" value="Acetyltransferase_Eis"/>
</dbReference>
<feature type="domain" description="N-acetyltransferase" evidence="1">
    <location>
        <begin position="2"/>
        <end position="150"/>
    </location>
</feature>
<dbReference type="Gene3D" id="3.40.630.30">
    <property type="match status" value="1"/>
</dbReference>
<evidence type="ECO:0000313" key="2">
    <source>
        <dbReference type="EMBL" id="MRH41180.1"/>
    </source>
</evidence>
<dbReference type="CDD" id="cd04301">
    <property type="entry name" value="NAT_SF"/>
    <property type="match status" value="1"/>
</dbReference>
<proteinExistence type="predicted"/>
<keyword evidence="2" id="KW-0808">Transferase</keyword>
<dbReference type="InterPro" id="IPR016181">
    <property type="entry name" value="Acyl_CoA_acyltransferase"/>
</dbReference>
<accession>A0A6A8D7C2</accession>
<evidence type="ECO:0000313" key="3">
    <source>
        <dbReference type="Proteomes" id="UP000799092"/>
    </source>
</evidence>
<dbReference type="SUPFAM" id="SSF55729">
    <property type="entry name" value="Acyl-CoA N-acyltransferases (Nat)"/>
    <property type="match status" value="1"/>
</dbReference>
<dbReference type="PANTHER" id="PTHR37817:SF1">
    <property type="entry name" value="N-ACETYLTRANSFERASE EIS"/>
    <property type="match status" value="1"/>
</dbReference>
<name>A0A6A8D7C2_9BACI</name>
<comment type="caution">
    <text evidence="2">The sequence shown here is derived from an EMBL/GenBank/DDBJ whole genome shotgun (WGS) entry which is preliminary data.</text>
</comment>
<dbReference type="OrthoDB" id="5291446at2"/>
<dbReference type="Pfam" id="PF13527">
    <property type="entry name" value="Acetyltransf_9"/>
    <property type="match status" value="1"/>
</dbReference>
<dbReference type="PROSITE" id="PS51186">
    <property type="entry name" value="GNAT"/>
    <property type="match status" value="1"/>
</dbReference>
<dbReference type="GO" id="GO:0034069">
    <property type="term" value="F:aminoglycoside N-acetyltransferase activity"/>
    <property type="evidence" value="ECO:0007669"/>
    <property type="project" value="TreeGrafter"/>
</dbReference>
<dbReference type="PANTHER" id="PTHR37817">
    <property type="entry name" value="N-ACETYLTRANSFERASE EIS"/>
    <property type="match status" value="1"/>
</dbReference>
<dbReference type="AlphaFoldDB" id="A0A6A8D7C2"/>
<evidence type="ECO:0000259" key="1">
    <source>
        <dbReference type="PROSITE" id="PS51186"/>
    </source>
</evidence>